<dbReference type="InterPro" id="IPR029052">
    <property type="entry name" value="Metallo-depent_PP-like"/>
</dbReference>
<gene>
    <name evidence="2" type="ORF">Vbra_13005</name>
</gene>
<proteinExistence type="predicted"/>
<dbReference type="InterPro" id="IPR004843">
    <property type="entry name" value="Calcineurin-like_PHP"/>
</dbReference>
<dbReference type="VEuPathDB" id="CryptoDB:Vbra_13005"/>
<accession>A0A0G4ESM4</accession>
<dbReference type="GO" id="GO:0005737">
    <property type="term" value="C:cytoplasm"/>
    <property type="evidence" value="ECO:0007669"/>
    <property type="project" value="TreeGrafter"/>
</dbReference>
<dbReference type="Pfam" id="PF00149">
    <property type="entry name" value="Metallophos"/>
    <property type="match status" value="1"/>
</dbReference>
<dbReference type="STRING" id="1169540.A0A0G4ESM4"/>
<reference evidence="2 3" key="1">
    <citation type="submission" date="2014-11" db="EMBL/GenBank/DDBJ databases">
        <authorList>
            <person name="Zhu J."/>
            <person name="Qi W."/>
            <person name="Song R."/>
        </authorList>
    </citation>
    <scope>NUCLEOTIDE SEQUENCE [LARGE SCALE GENOMIC DNA]</scope>
</reference>
<evidence type="ECO:0000259" key="1">
    <source>
        <dbReference type="Pfam" id="PF00149"/>
    </source>
</evidence>
<dbReference type="SUPFAM" id="SSF56300">
    <property type="entry name" value="Metallo-dependent phosphatases"/>
    <property type="match status" value="1"/>
</dbReference>
<keyword evidence="3" id="KW-1185">Reference proteome</keyword>
<dbReference type="Gene3D" id="3.60.21.10">
    <property type="match status" value="1"/>
</dbReference>
<dbReference type="OrthoDB" id="952271at2759"/>
<name>A0A0G4ESM4_VITBC</name>
<dbReference type="EMBL" id="CDMY01000301">
    <property type="protein sequence ID" value="CEM00870.1"/>
    <property type="molecule type" value="Genomic_DNA"/>
</dbReference>
<evidence type="ECO:0000313" key="3">
    <source>
        <dbReference type="Proteomes" id="UP000041254"/>
    </source>
</evidence>
<dbReference type="GO" id="GO:0016788">
    <property type="term" value="F:hydrolase activity, acting on ester bonds"/>
    <property type="evidence" value="ECO:0007669"/>
    <property type="project" value="TreeGrafter"/>
</dbReference>
<feature type="domain" description="Calcineurin-like phosphoesterase" evidence="1">
    <location>
        <begin position="16"/>
        <end position="141"/>
    </location>
</feature>
<protein>
    <recommendedName>
        <fullName evidence="1">Calcineurin-like phosphoesterase domain-containing protein</fullName>
    </recommendedName>
</protein>
<dbReference type="InParanoid" id="A0A0G4ESM4"/>
<dbReference type="AlphaFoldDB" id="A0A0G4ESM4"/>
<organism evidence="2 3">
    <name type="scientific">Vitrella brassicaformis (strain CCMP3155)</name>
    <dbReference type="NCBI Taxonomy" id="1169540"/>
    <lineage>
        <taxon>Eukaryota</taxon>
        <taxon>Sar</taxon>
        <taxon>Alveolata</taxon>
        <taxon>Colpodellida</taxon>
        <taxon>Vitrellaceae</taxon>
        <taxon>Vitrella</taxon>
    </lineage>
</organism>
<evidence type="ECO:0000313" key="2">
    <source>
        <dbReference type="EMBL" id="CEM00870.1"/>
    </source>
</evidence>
<sequence length="290" mass="33131">MQGHYWDKTTFVGEEHARGMKAYDRTMAHVEDMLRTAKPDIVVFDGDICDERGRTEWNQLMECWTQLISYVEKYGVLWTFVPGNHENDVKEEYWERCKLIEIYAAYPKYCLSVGQKSFNHVLNIVKGTILMAMFDSHGDKPANKDGLKDEVEPAVVAAFDKYMDDHFDCTKTENATAPGKQVEKDALRLAFLHIPLRQFPPTVENNEGKLLSGILSKARKLNGVDTGLYEKLQKHQFDGVFCGNDHHSDACMVRGDEKTTANIWLCYNRVGAFTPPSEWEGKVHLPFAGR</sequence>
<dbReference type="PANTHER" id="PTHR32440">
    <property type="entry name" value="PHOSPHATASE DCR2-RELATED-RELATED"/>
    <property type="match status" value="1"/>
</dbReference>
<dbReference type="Proteomes" id="UP000041254">
    <property type="component" value="Unassembled WGS sequence"/>
</dbReference>